<name>A0A3A8N8N8_9BACT</name>
<dbReference type="PANTHER" id="PTHR34220">
    <property type="entry name" value="SENSOR HISTIDINE KINASE YPDA"/>
    <property type="match status" value="1"/>
</dbReference>
<dbReference type="EC" id="2.7.13.3" evidence="2"/>
<reference evidence="6" key="1">
    <citation type="submission" date="2018-09" db="EMBL/GenBank/DDBJ databases">
        <authorList>
            <person name="Livingstone P.G."/>
            <person name="Whitworth D.E."/>
        </authorList>
    </citation>
    <scope>NUCLEOTIDE SEQUENCE [LARGE SCALE GENOMIC DNA]</scope>
    <source>
        <strain evidence="6">CA040B</strain>
    </source>
</reference>
<dbReference type="InterPro" id="IPR004358">
    <property type="entry name" value="Sig_transdc_His_kin-like_C"/>
</dbReference>
<feature type="transmembrane region" description="Helical" evidence="3">
    <location>
        <begin position="116"/>
        <end position="137"/>
    </location>
</feature>
<dbReference type="Pfam" id="PF06580">
    <property type="entry name" value="His_kinase"/>
    <property type="match status" value="1"/>
</dbReference>
<comment type="caution">
    <text evidence="5">The sequence shown here is derived from an EMBL/GenBank/DDBJ whole genome shotgun (WGS) entry which is preliminary data.</text>
</comment>
<organism evidence="5 6">
    <name type="scientific">Corallococcus sicarius</name>
    <dbReference type="NCBI Taxonomy" id="2316726"/>
    <lineage>
        <taxon>Bacteria</taxon>
        <taxon>Pseudomonadati</taxon>
        <taxon>Myxococcota</taxon>
        <taxon>Myxococcia</taxon>
        <taxon>Myxococcales</taxon>
        <taxon>Cystobacterineae</taxon>
        <taxon>Myxococcaceae</taxon>
        <taxon>Corallococcus</taxon>
    </lineage>
</organism>
<sequence>MGRRRSWQAWAAALAYWTLAGLSAASEDHSVRGMDWRHALLSSMTSHLLWVPPTVAIFYFGLRFPIERQRWASRVALHVAGAVVIAFIRAATIFGLDPWVGWYAQRPVFTDVLSHALLVNPFVYLTVLVVANAVYYADQLQLRDTQLARAQLHALKAQLHPHFLFNTLNSIAALVHRDPHGSERMISQLSDLLRGTLDAAGTEEVSLQEELRSLQPYLDIQGVRFADRLTVKHDIAQDALAAHVPHLVLQPLVENAIQHGIAPGTEPGTVTLVARRAGPELHLEVRDDGLGLKESPADVSRGSGGGRGLRITRERLLQLYGAAHRLELRDAVGGGTTVALAIPFRTEPSP</sequence>
<dbReference type="PROSITE" id="PS50109">
    <property type="entry name" value="HIS_KIN"/>
    <property type="match status" value="1"/>
</dbReference>
<dbReference type="GO" id="GO:0016020">
    <property type="term" value="C:membrane"/>
    <property type="evidence" value="ECO:0007669"/>
    <property type="project" value="InterPro"/>
</dbReference>
<dbReference type="AlphaFoldDB" id="A0A3A8N8N8"/>
<dbReference type="GO" id="GO:0000155">
    <property type="term" value="F:phosphorelay sensor kinase activity"/>
    <property type="evidence" value="ECO:0007669"/>
    <property type="project" value="InterPro"/>
</dbReference>
<evidence type="ECO:0000256" key="1">
    <source>
        <dbReference type="ARBA" id="ARBA00000085"/>
    </source>
</evidence>
<dbReference type="OrthoDB" id="2514702at2"/>
<dbReference type="InterPro" id="IPR003594">
    <property type="entry name" value="HATPase_dom"/>
</dbReference>
<keyword evidence="3" id="KW-1133">Transmembrane helix</keyword>
<dbReference type="InterPro" id="IPR036890">
    <property type="entry name" value="HATPase_C_sf"/>
</dbReference>
<dbReference type="Pfam" id="PF02518">
    <property type="entry name" value="HATPase_c"/>
    <property type="match status" value="1"/>
</dbReference>
<dbReference type="SMART" id="SM00387">
    <property type="entry name" value="HATPase_c"/>
    <property type="match status" value="1"/>
</dbReference>
<evidence type="ECO:0000256" key="3">
    <source>
        <dbReference type="SAM" id="Phobius"/>
    </source>
</evidence>
<gene>
    <name evidence="5" type="ORF">D7X12_29315</name>
</gene>
<evidence type="ECO:0000313" key="6">
    <source>
        <dbReference type="Proteomes" id="UP000273405"/>
    </source>
</evidence>
<dbReference type="Proteomes" id="UP000273405">
    <property type="component" value="Unassembled WGS sequence"/>
</dbReference>
<dbReference type="InterPro" id="IPR005467">
    <property type="entry name" value="His_kinase_dom"/>
</dbReference>
<feature type="transmembrane region" description="Helical" evidence="3">
    <location>
        <begin position="75"/>
        <end position="96"/>
    </location>
</feature>
<dbReference type="InterPro" id="IPR010559">
    <property type="entry name" value="Sig_transdc_His_kin_internal"/>
</dbReference>
<keyword evidence="6" id="KW-1185">Reference proteome</keyword>
<evidence type="ECO:0000259" key="4">
    <source>
        <dbReference type="PROSITE" id="PS50109"/>
    </source>
</evidence>
<feature type="transmembrane region" description="Helical" evidence="3">
    <location>
        <begin position="49"/>
        <end position="66"/>
    </location>
</feature>
<dbReference type="EMBL" id="RAWG01000238">
    <property type="protein sequence ID" value="RKH37505.1"/>
    <property type="molecule type" value="Genomic_DNA"/>
</dbReference>
<feature type="domain" description="Histidine kinase" evidence="4">
    <location>
        <begin position="248"/>
        <end position="346"/>
    </location>
</feature>
<dbReference type="RefSeq" id="WP_120628555.1">
    <property type="nucleotide sequence ID" value="NZ_RAWG01000238.1"/>
</dbReference>
<keyword evidence="3" id="KW-0812">Transmembrane</keyword>
<dbReference type="PANTHER" id="PTHR34220:SF7">
    <property type="entry name" value="SENSOR HISTIDINE KINASE YPDA"/>
    <property type="match status" value="1"/>
</dbReference>
<dbReference type="PRINTS" id="PR00344">
    <property type="entry name" value="BCTRLSENSOR"/>
</dbReference>
<dbReference type="SUPFAM" id="SSF55874">
    <property type="entry name" value="ATPase domain of HSP90 chaperone/DNA topoisomerase II/histidine kinase"/>
    <property type="match status" value="1"/>
</dbReference>
<accession>A0A3A8N8N8</accession>
<proteinExistence type="predicted"/>
<evidence type="ECO:0000256" key="2">
    <source>
        <dbReference type="ARBA" id="ARBA00012438"/>
    </source>
</evidence>
<dbReference type="Gene3D" id="3.30.565.10">
    <property type="entry name" value="Histidine kinase-like ATPase, C-terminal domain"/>
    <property type="match status" value="1"/>
</dbReference>
<comment type="catalytic activity">
    <reaction evidence="1">
        <text>ATP + protein L-histidine = ADP + protein N-phospho-L-histidine.</text>
        <dbReference type="EC" id="2.7.13.3"/>
    </reaction>
</comment>
<evidence type="ECO:0000313" key="5">
    <source>
        <dbReference type="EMBL" id="RKH37505.1"/>
    </source>
</evidence>
<dbReference type="InterPro" id="IPR050640">
    <property type="entry name" value="Bact_2-comp_sensor_kinase"/>
</dbReference>
<protein>
    <recommendedName>
        <fullName evidence="2">histidine kinase</fullName>
        <ecNumber evidence="2">2.7.13.3</ecNumber>
    </recommendedName>
</protein>
<keyword evidence="3" id="KW-0472">Membrane</keyword>